<feature type="compositionally biased region" description="Low complexity" evidence="1">
    <location>
        <begin position="25"/>
        <end position="39"/>
    </location>
</feature>
<keyword evidence="3" id="KW-1185">Reference proteome</keyword>
<protein>
    <submittedName>
        <fullName evidence="2">Uncharacterized protein</fullName>
    </submittedName>
</protein>
<proteinExistence type="predicted"/>
<sequence length="79" mass="8495">MSEAAPATVNVGSSFKPQRQKWSRRGSSGNSWSSSMNCSKNGLSRDSSTTHQGPVTFLAECLLALMVWMFKARRGGPSG</sequence>
<feature type="region of interest" description="Disordered" evidence="1">
    <location>
        <begin position="1"/>
        <end position="51"/>
    </location>
</feature>
<dbReference type="Proteomes" id="UP001163046">
    <property type="component" value="Unassembled WGS sequence"/>
</dbReference>
<dbReference type="EMBL" id="MU825460">
    <property type="protein sequence ID" value="KAJ7388607.1"/>
    <property type="molecule type" value="Genomic_DNA"/>
</dbReference>
<reference evidence="2" key="1">
    <citation type="submission" date="2023-01" db="EMBL/GenBank/DDBJ databases">
        <title>Genome assembly of the deep-sea coral Lophelia pertusa.</title>
        <authorList>
            <person name="Herrera S."/>
            <person name="Cordes E."/>
        </authorList>
    </citation>
    <scope>NUCLEOTIDE SEQUENCE</scope>
    <source>
        <strain evidence="2">USNM1676648</strain>
        <tissue evidence="2">Polyp</tissue>
    </source>
</reference>
<feature type="non-terminal residue" evidence="2">
    <location>
        <position position="79"/>
    </location>
</feature>
<dbReference type="AlphaFoldDB" id="A0A9W9ZVQ0"/>
<feature type="compositionally biased region" description="Polar residues" evidence="1">
    <location>
        <begin position="40"/>
        <end position="51"/>
    </location>
</feature>
<evidence type="ECO:0000313" key="2">
    <source>
        <dbReference type="EMBL" id="KAJ7388607.1"/>
    </source>
</evidence>
<organism evidence="2 3">
    <name type="scientific">Desmophyllum pertusum</name>
    <dbReference type="NCBI Taxonomy" id="174260"/>
    <lineage>
        <taxon>Eukaryota</taxon>
        <taxon>Metazoa</taxon>
        <taxon>Cnidaria</taxon>
        <taxon>Anthozoa</taxon>
        <taxon>Hexacorallia</taxon>
        <taxon>Scleractinia</taxon>
        <taxon>Caryophylliina</taxon>
        <taxon>Caryophylliidae</taxon>
        <taxon>Desmophyllum</taxon>
    </lineage>
</organism>
<evidence type="ECO:0000256" key="1">
    <source>
        <dbReference type="SAM" id="MobiDB-lite"/>
    </source>
</evidence>
<accession>A0A9W9ZVQ0</accession>
<name>A0A9W9ZVQ0_9CNID</name>
<gene>
    <name evidence="2" type="ORF">OS493_036835</name>
</gene>
<evidence type="ECO:0000313" key="3">
    <source>
        <dbReference type="Proteomes" id="UP001163046"/>
    </source>
</evidence>
<comment type="caution">
    <text evidence="2">The sequence shown here is derived from an EMBL/GenBank/DDBJ whole genome shotgun (WGS) entry which is preliminary data.</text>
</comment>